<name>A0AAW2X9L5_9LAMI</name>
<dbReference type="AlphaFoldDB" id="A0AAW2X9L5"/>
<evidence type="ECO:0000313" key="1">
    <source>
        <dbReference type="EMBL" id="KAL0448875.1"/>
    </source>
</evidence>
<proteinExistence type="predicted"/>
<sequence>MRSWKRRSDLKGHINLPRVIEADILARWWWGTDGGGRGAAHGQAGSVAGVADGCLASSAAGAAPDGPASSGIYGETDGPTVSGGGVVKKLLPQLGKHQTALLEVAGHDHIHDHDHVVHEAYH</sequence>
<comment type="caution">
    <text evidence="1">The sequence shown here is derived from an EMBL/GenBank/DDBJ whole genome shotgun (WGS) entry which is preliminary data.</text>
</comment>
<dbReference type="EMBL" id="JACGWN010000005">
    <property type="protein sequence ID" value="KAL0448875.1"/>
    <property type="molecule type" value="Genomic_DNA"/>
</dbReference>
<accession>A0AAW2X9L5</accession>
<gene>
    <name evidence="1" type="ORF">Slati_1443900</name>
</gene>
<organism evidence="1">
    <name type="scientific">Sesamum latifolium</name>
    <dbReference type="NCBI Taxonomy" id="2727402"/>
    <lineage>
        <taxon>Eukaryota</taxon>
        <taxon>Viridiplantae</taxon>
        <taxon>Streptophyta</taxon>
        <taxon>Embryophyta</taxon>
        <taxon>Tracheophyta</taxon>
        <taxon>Spermatophyta</taxon>
        <taxon>Magnoliopsida</taxon>
        <taxon>eudicotyledons</taxon>
        <taxon>Gunneridae</taxon>
        <taxon>Pentapetalae</taxon>
        <taxon>asterids</taxon>
        <taxon>lamiids</taxon>
        <taxon>Lamiales</taxon>
        <taxon>Pedaliaceae</taxon>
        <taxon>Sesamum</taxon>
    </lineage>
</organism>
<reference evidence="1" key="2">
    <citation type="journal article" date="2024" name="Plant">
        <title>Genomic evolution and insights into agronomic trait innovations of Sesamum species.</title>
        <authorList>
            <person name="Miao H."/>
            <person name="Wang L."/>
            <person name="Qu L."/>
            <person name="Liu H."/>
            <person name="Sun Y."/>
            <person name="Le M."/>
            <person name="Wang Q."/>
            <person name="Wei S."/>
            <person name="Zheng Y."/>
            <person name="Lin W."/>
            <person name="Duan Y."/>
            <person name="Cao H."/>
            <person name="Xiong S."/>
            <person name="Wang X."/>
            <person name="Wei L."/>
            <person name="Li C."/>
            <person name="Ma Q."/>
            <person name="Ju M."/>
            <person name="Zhao R."/>
            <person name="Li G."/>
            <person name="Mu C."/>
            <person name="Tian Q."/>
            <person name="Mei H."/>
            <person name="Zhang T."/>
            <person name="Gao T."/>
            <person name="Zhang H."/>
        </authorList>
    </citation>
    <scope>NUCLEOTIDE SEQUENCE</scope>
    <source>
        <strain evidence="1">KEN1</strain>
    </source>
</reference>
<protein>
    <submittedName>
        <fullName evidence="1">Uncharacterized protein</fullName>
    </submittedName>
</protein>
<reference evidence="1" key="1">
    <citation type="submission" date="2020-06" db="EMBL/GenBank/DDBJ databases">
        <authorList>
            <person name="Li T."/>
            <person name="Hu X."/>
            <person name="Zhang T."/>
            <person name="Song X."/>
            <person name="Zhang H."/>
            <person name="Dai N."/>
            <person name="Sheng W."/>
            <person name="Hou X."/>
            <person name="Wei L."/>
        </authorList>
    </citation>
    <scope>NUCLEOTIDE SEQUENCE</scope>
    <source>
        <strain evidence="1">KEN1</strain>
        <tissue evidence="1">Leaf</tissue>
    </source>
</reference>